<dbReference type="RefSeq" id="XP_031571015.1">
    <property type="nucleotide sequence ID" value="XM_031715155.1"/>
</dbReference>
<evidence type="ECO:0000256" key="6">
    <source>
        <dbReference type="SAM" id="SignalP"/>
    </source>
</evidence>
<name>A0A6P8IYI5_ACTTE</name>
<keyword evidence="3 6" id="KW-0732">Signal</keyword>
<evidence type="ECO:0000256" key="4">
    <source>
        <dbReference type="ARBA" id="ARBA00022989"/>
    </source>
</evidence>
<evidence type="ECO:0000256" key="5">
    <source>
        <dbReference type="ARBA" id="ARBA00023136"/>
    </source>
</evidence>
<dbReference type="OrthoDB" id="5981589at2759"/>
<evidence type="ECO:0000256" key="1">
    <source>
        <dbReference type="ARBA" id="ARBA00004167"/>
    </source>
</evidence>
<sequence>MRQMLVLFALTLILSTEARGLGRKDENDLEKRLLDLTESEEPLAVERGVCEAQFVKVGCFKDNGLGSNKVLNELLFTDRSRQSPKSSGKLIDWSDYESYLKDLACRCAKAAKAKGYTHFGLQYYGECFSAPDASRVYARDGASSGCVNSFYQACNAEDSNNCVGKAHANFVYRIPEEGSGGGQVDYNGAYDA</sequence>
<dbReference type="AlphaFoldDB" id="A0A6P8IYI5"/>
<feature type="signal peptide" evidence="6">
    <location>
        <begin position="1"/>
        <end position="18"/>
    </location>
</feature>
<keyword evidence="5" id="KW-0472">Membrane</keyword>
<organism evidence="7 8">
    <name type="scientific">Actinia tenebrosa</name>
    <name type="common">Australian red waratah sea anemone</name>
    <dbReference type="NCBI Taxonomy" id="6105"/>
    <lineage>
        <taxon>Eukaryota</taxon>
        <taxon>Metazoa</taxon>
        <taxon>Cnidaria</taxon>
        <taxon>Anthozoa</taxon>
        <taxon>Hexacorallia</taxon>
        <taxon>Actiniaria</taxon>
        <taxon>Actiniidae</taxon>
        <taxon>Actinia</taxon>
    </lineage>
</organism>
<feature type="chain" id="PRO_5044653258" evidence="6">
    <location>
        <begin position="19"/>
        <end position="192"/>
    </location>
</feature>
<evidence type="ECO:0000313" key="7">
    <source>
        <dbReference type="Proteomes" id="UP000515163"/>
    </source>
</evidence>
<keyword evidence="4" id="KW-1133">Transmembrane helix</keyword>
<dbReference type="PANTHER" id="PTHR16059">
    <property type="entry name" value="ANTHRAX TOXIN RECEPTOR"/>
    <property type="match status" value="1"/>
</dbReference>
<proteinExistence type="predicted"/>
<protein>
    <submittedName>
        <fullName evidence="8 9">Uncharacterized protein LOC116305274</fullName>
    </submittedName>
</protein>
<comment type="subcellular location">
    <subcellularLocation>
        <location evidence="1">Membrane</location>
        <topology evidence="1">Single-pass membrane protein</topology>
    </subcellularLocation>
</comment>
<evidence type="ECO:0000256" key="3">
    <source>
        <dbReference type="ARBA" id="ARBA00022729"/>
    </source>
</evidence>
<gene>
    <name evidence="8 9" type="primary">LOC116305274</name>
</gene>
<dbReference type="GO" id="GO:0016020">
    <property type="term" value="C:membrane"/>
    <property type="evidence" value="ECO:0007669"/>
    <property type="project" value="UniProtKB-SubCell"/>
</dbReference>
<keyword evidence="7" id="KW-1185">Reference proteome</keyword>
<keyword evidence="2" id="KW-0812">Transmembrane</keyword>
<dbReference type="KEGG" id="aten:116305274"/>
<evidence type="ECO:0000313" key="9">
    <source>
        <dbReference type="RefSeq" id="XP_031571015.1"/>
    </source>
</evidence>
<dbReference type="PANTHER" id="PTHR16059:SF25">
    <property type="entry name" value="LYSOZYME"/>
    <property type="match status" value="1"/>
</dbReference>
<evidence type="ECO:0000256" key="2">
    <source>
        <dbReference type="ARBA" id="ARBA00022692"/>
    </source>
</evidence>
<evidence type="ECO:0000313" key="8">
    <source>
        <dbReference type="RefSeq" id="XP_031571013.1"/>
    </source>
</evidence>
<dbReference type="GeneID" id="116305274"/>
<reference evidence="8 9" key="1">
    <citation type="submission" date="2025-04" db="UniProtKB">
        <authorList>
            <consortium name="RefSeq"/>
        </authorList>
    </citation>
    <scope>IDENTIFICATION</scope>
    <source>
        <tissue evidence="8 9">Tentacle</tissue>
    </source>
</reference>
<dbReference type="RefSeq" id="XP_031571013.1">
    <property type="nucleotide sequence ID" value="XM_031715153.1"/>
</dbReference>
<dbReference type="Proteomes" id="UP000515163">
    <property type="component" value="Unplaced"/>
</dbReference>
<accession>A0A6P8IYI5</accession>